<proteinExistence type="predicted"/>
<reference evidence="1 2" key="2">
    <citation type="submission" date="2020-07" db="EMBL/GenBank/DDBJ databases">
        <title>Genome assembly of wild tea tree DASZ reveals pedigree and selection history of tea varieties.</title>
        <authorList>
            <person name="Zhang W."/>
        </authorList>
    </citation>
    <scope>NUCLEOTIDE SEQUENCE [LARGE SCALE GENOMIC DNA]</scope>
    <source>
        <strain evidence="2">cv. G240</strain>
        <tissue evidence="1">Leaf</tissue>
    </source>
</reference>
<evidence type="ECO:0000313" key="1">
    <source>
        <dbReference type="EMBL" id="KAF5962092.1"/>
    </source>
</evidence>
<dbReference type="AlphaFoldDB" id="A0A7J7IAY2"/>
<name>A0A7J7IAY2_CAMSI</name>
<evidence type="ECO:0000313" key="2">
    <source>
        <dbReference type="Proteomes" id="UP000593564"/>
    </source>
</evidence>
<keyword evidence="2" id="KW-1185">Reference proteome</keyword>
<dbReference type="Proteomes" id="UP000593564">
    <property type="component" value="Unassembled WGS sequence"/>
</dbReference>
<gene>
    <name evidence="1" type="ORF">HYC85_003301</name>
</gene>
<comment type="caution">
    <text evidence="1">The sequence shown here is derived from an EMBL/GenBank/DDBJ whole genome shotgun (WGS) entry which is preliminary data.</text>
</comment>
<reference evidence="2" key="1">
    <citation type="journal article" date="2020" name="Nat. Commun.">
        <title>Genome assembly of wild tea tree DASZ reveals pedigree and selection history of tea varieties.</title>
        <authorList>
            <person name="Zhang W."/>
            <person name="Zhang Y."/>
            <person name="Qiu H."/>
            <person name="Guo Y."/>
            <person name="Wan H."/>
            <person name="Zhang X."/>
            <person name="Scossa F."/>
            <person name="Alseekh S."/>
            <person name="Zhang Q."/>
            <person name="Wang P."/>
            <person name="Xu L."/>
            <person name="Schmidt M.H."/>
            <person name="Jia X."/>
            <person name="Li D."/>
            <person name="Zhu A."/>
            <person name="Guo F."/>
            <person name="Chen W."/>
            <person name="Ni D."/>
            <person name="Usadel B."/>
            <person name="Fernie A.R."/>
            <person name="Wen W."/>
        </authorList>
    </citation>
    <scope>NUCLEOTIDE SEQUENCE [LARGE SCALE GENOMIC DNA]</scope>
    <source>
        <strain evidence="2">cv. G240</strain>
    </source>
</reference>
<protein>
    <submittedName>
        <fullName evidence="1">Uncharacterized protein</fullName>
    </submittedName>
</protein>
<organism evidence="1 2">
    <name type="scientific">Camellia sinensis</name>
    <name type="common">Tea plant</name>
    <name type="synonym">Thea sinensis</name>
    <dbReference type="NCBI Taxonomy" id="4442"/>
    <lineage>
        <taxon>Eukaryota</taxon>
        <taxon>Viridiplantae</taxon>
        <taxon>Streptophyta</taxon>
        <taxon>Embryophyta</taxon>
        <taxon>Tracheophyta</taxon>
        <taxon>Spermatophyta</taxon>
        <taxon>Magnoliopsida</taxon>
        <taxon>eudicotyledons</taxon>
        <taxon>Gunneridae</taxon>
        <taxon>Pentapetalae</taxon>
        <taxon>asterids</taxon>
        <taxon>Ericales</taxon>
        <taxon>Theaceae</taxon>
        <taxon>Camellia</taxon>
    </lineage>
</organism>
<accession>A0A7J7IAY2</accession>
<dbReference type="EMBL" id="JACBKZ010000001">
    <property type="protein sequence ID" value="KAF5962092.1"/>
    <property type="molecule type" value="Genomic_DNA"/>
</dbReference>
<sequence>MPSALEMLENLVTLAIEPAATEAGETFQPSLEYVEVSGDVKNPEDVPEKMFYMEEEAVFGMLGLLANMAKGLMLPPHSPHSAGGDWYEGDDVEFGADMFWLCGKRYF</sequence>